<name>A0A7R9EYB7_9NEOP</name>
<feature type="region of interest" description="Disordered" evidence="1">
    <location>
        <begin position="100"/>
        <end position="121"/>
    </location>
</feature>
<proteinExistence type="predicted"/>
<dbReference type="EMBL" id="OD565667">
    <property type="protein sequence ID" value="CAD7442326.1"/>
    <property type="molecule type" value="Genomic_DNA"/>
</dbReference>
<accession>A0A7R9EYB7</accession>
<organism evidence="2">
    <name type="scientific">Timema bartmani</name>
    <dbReference type="NCBI Taxonomy" id="61472"/>
    <lineage>
        <taxon>Eukaryota</taxon>
        <taxon>Metazoa</taxon>
        <taxon>Ecdysozoa</taxon>
        <taxon>Arthropoda</taxon>
        <taxon>Hexapoda</taxon>
        <taxon>Insecta</taxon>
        <taxon>Pterygota</taxon>
        <taxon>Neoptera</taxon>
        <taxon>Polyneoptera</taxon>
        <taxon>Phasmatodea</taxon>
        <taxon>Timematodea</taxon>
        <taxon>Timematoidea</taxon>
        <taxon>Timematidae</taxon>
        <taxon>Timema</taxon>
    </lineage>
</organism>
<reference evidence="2" key="1">
    <citation type="submission" date="2020-11" db="EMBL/GenBank/DDBJ databases">
        <authorList>
            <person name="Tran Van P."/>
        </authorList>
    </citation>
    <scope>NUCLEOTIDE SEQUENCE</scope>
</reference>
<gene>
    <name evidence="2" type="ORF">TBIB3V08_LOCUS4762</name>
</gene>
<evidence type="ECO:0000256" key="1">
    <source>
        <dbReference type="SAM" id="MobiDB-lite"/>
    </source>
</evidence>
<dbReference type="AlphaFoldDB" id="A0A7R9EYB7"/>
<protein>
    <submittedName>
        <fullName evidence="2">Uncharacterized protein</fullName>
    </submittedName>
</protein>
<evidence type="ECO:0000313" key="2">
    <source>
        <dbReference type="EMBL" id="CAD7442326.1"/>
    </source>
</evidence>
<sequence>MGLEFGFQYGIIINKELCLGGIELCSFAETRERLYRLSHGGALPSAFGLFTARHENKRRSSNTVEMHKRYKDRRLSRANEHYSNNTKRNKHWNLLTKRPIHRMMSHRPIPPPASTTSSPKC</sequence>